<keyword evidence="2" id="KW-0732">Signal</keyword>
<dbReference type="PANTHER" id="PTHR46182:SF2">
    <property type="entry name" value="FI19480P1"/>
    <property type="match status" value="1"/>
</dbReference>
<dbReference type="EMBL" id="RPDH01000002">
    <property type="protein sequence ID" value="RPE08354.1"/>
    <property type="molecule type" value="Genomic_DNA"/>
</dbReference>
<dbReference type="InterPro" id="IPR011050">
    <property type="entry name" value="Pectin_lyase_fold/virulence"/>
</dbReference>
<accession>A0A3N4Q9G0</accession>
<dbReference type="RefSeq" id="WP_123847358.1">
    <property type="nucleotide sequence ID" value="NZ_RPDH01000002.1"/>
</dbReference>
<proteinExistence type="predicted"/>
<feature type="domain" description="PKD/Chitinase" evidence="3">
    <location>
        <begin position="593"/>
        <end position="677"/>
    </location>
</feature>
<evidence type="ECO:0000256" key="2">
    <source>
        <dbReference type="SAM" id="SignalP"/>
    </source>
</evidence>
<feature type="compositionally biased region" description="Polar residues" evidence="1">
    <location>
        <begin position="782"/>
        <end position="806"/>
    </location>
</feature>
<dbReference type="InterPro" id="IPR029865">
    <property type="entry name" value="KIAA0319-like"/>
</dbReference>
<dbReference type="Gene3D" id="2.60.40.10">
    <property type="entry name" value="Immunoglobulins"/>
    <property type="match status" value="6"/>
</dbReference>
<feature type="region of interest" description="Disordered" evidence="1">
    <location>
        <begin position="773"/>
        <end position="806"/>
    </location>
</feature>
<dbReference type="SUPFAM" id="SSF49299">
    <property type="entry name" value="PKD domain"/>
    <property type="match status" value="5"/>
</dbReference>
<name>A0A3N4Q9G0_9BACT</name>
<reference evidence="4 5" key="1">
    <citation type="submission" date="2018-11" db="EMBL/GenBank/DDBJ databases">
        <title>Chitinophaga lutea sp.nov., isolate from arsenic contaminated soil.</title>
        <authorList>
            <person name="Zong Y."/>
        </authorList>
    </citation>
    <scope>NUCLEOTIDE SEQUENCE [LARGE SCALE GENOMIC DNA]</scope>
    <source>
        <strain evidence="4 5">ZY74</strain>
    </source>
</reference>
<feature type="domain" description="PKD/Chitinase" evidence="3">
    <location>
        <begin position="870"/>
        <end position="958"/>
    </location>
</feature>
<protein>
    <submittedName>
        <fullName evidence="4">T9SS C-terminal target domain-containing protein</fullName>
    </submittedName>
</protein>
<evidence type="ECO:0000256" key="1">
    <source>
        <dbReference type="SAM" id="MobiDB-lite"/>
    </source>
</evidence>
<dbReference type="InterPro" id="IPR026444">
    <property type="entry name" value="Secre_tail"/>
</dbReference>
<dbReference type="AlphaFoldDB" id="A0A3N4Q9G0"/>
<dbReference type="Pfam" id="PF22352">
    <property type="entry name" value="K319L-like_PKD"/>
    <property type="match status" value="6"/>
</dbReference>
<dbReference type="OrthoDB" id="9805017at2"/>
<feature type="domain" description="PKD/Chitinase" evidence="3">
    <location>
        <begin position="777"/>
        <end position="865"/>
    </location>
</feature>
<feature type="compositionally biased region" description="Polar residues" evidence="1">
    <location>
        <begin position="875"/>
        <end position="895"/>
    </location>
</feature>
<dbReference type="InterPro" id="IPR012334">
    <property type="entry name" value="Pectin_lyas_fold"/>
</dbReference>
<dbReference type="GO" id="GO:0031410">
    <property type="term" value="C:cytoplasmic vesicle"/>
    <property type="evidence" value="ECO:0007669"/>
    <property type="project" value="TreeGrafter"/>
</dbReference>
<evidence type="ECO:0000313" key="5">
    <source>
        <dbReference type="Proteomes" id="UP000278351"/>
    </source>
</evidence>
<dbReference type="InterPro" id="IPR006626">
    <property type="entry name" value="PbH1"/>
</dbReference>
<feature type="signal peptide" evidence="2">
    <location>
        <begin position="1"/>
        <end position="34"/>
    </location>
</feature>
<keyword evidence="5" id="KW-1185">Reference proteome</keyword>
<dbReference type="SMART" id="SM00089">
    <property type="entry name" value="PKD"/>
    <property type="match status" value="5"/>
</dbReference>
<dbReference type="Pfam" id="PF18962">
    <property type="entry name" value="Por_Secre_tail"/>
    <property type="match status" value="1"/>
</dbReference>
<dbReference type="InterPro" id="IPR059226">
    <property type="entry name" value="Choice_anch_Q_dom"/>
</dbReference>
<dbReference type="InterPro" id="IPR013783">
    <property type="entry name" value="Ig-like_fold"/>
</dbReference>
<organism evidence="4 5">
    <name type="scientific">Chitinophaga lutea</name>
    <dbReference type="NCBI Taxonomy" id="2488634"/>
    <lineage>
        <taxon>Bacteria</taxon>
        <taxon>Pseudomonadati</taxon>
        <taxon>Bacteroidota</taxon>
        <taxon>Chitinophagia</taxon>
        <taxon>Chitinophagales</taxon>
        <taxon>Chitinophagaceae</taxon>
        <taxon>Chitinophaga</taxon>
    </lineage>
</organism>
<dbReference type="NCBIfam" id="TIGR04183">
    <property type="entry name" value="Por_Secre_tail"/>
    <property type="match status" value="1"/>
</dbReference>
<dbReference type="NCBIfam" id="NF041518">
    <property type="entry name" value="choice_anch_Q"/>
    <property type="match status" value="1"/>
</dbReference>
<sequence length="1147" mass="120687">MKNLYTNPNSKPTGRKERRRCVLVWMMFLLFAMAADVQASGTLAPPRRVRLTVNTPDNGFNYPNAMTSLGLLPGDIIEVPAGDYAFLYLGNIKGTAESPVQVINVGGQVRLGVNNKASAGGTVLAVSTCSNLEISGSGTPGVEYGFDINGRNTTGGTLTGIYLGQGSTDVDVHHINIHDVSSFIVAKTTQSCNNPQWLDGAFTMRNVKIHKIRGRNAAYEGFYIGNTNYLYTPGGCPEMRSHWLENLLVYDNDLETMGQDGIQISLARGPNNKVYGNRLVGYGKLRNDAHGYGILCGGGSSLEIYNNNIYDGYFAAVTIFGSGLSKVYNNLIRNIEVEEGVSAYDKIPSGVEPGLFGPALAYVYNNTIINTNRNQDAIKIYASLTTVPHQVYNNLMIVNGTAYDTPEKGIYARGAQPVLIQNGNNLQMADINAAGFVNVAGSDFHLTATSTSVDKGRDMPELTFDLDNYARPSNGKYDIGAYEYRSTPPNVAPAANAGGDQTVLLPATTATLDGSASRDSDGTIASYNWAKVSGPAGGNLSDAAAIKPTLSALQAGTYVFELTVTDNLGASGKDQVSITVNDAPNQAPIANAGLDQTVALPLSSTTLDGSGSRDNDGTITYAWTKISGPAGGNFTDVAAIKPIVTSLQAGTYVFQLTVTDNKGATASDQITVNVTSASNQAPIANAGLDQTVALPLSSTTLDGSGSRDNDGTITYAWTKISGPAGGNFTDAAAIKPIVTSLQAGSYVFQLTVTDDKGAIASDQMTVNVTSAANVPPTANAGPDQTLSQPVSSATLDGSASSDSDGTLTYNWTKTSGPSGGTFNDATAVRPVVSGLQAGTYVFQLTVIDNNGATAADQVSITVLAAAGKPVANAGPDQQFNLPRNTATLDGSASSDAQSRITGYRWVKMSGPDVKFSDPNAAVQQVSQLAEGPYVFQLTVTNEAGQSATATTKVTVLPAPNKAPVAVQGNFTLELPKSMVEVDGSASYDEDGKVTGYAWEQLSGPRTALIWNKQDAKTAISNLLLPGDYIFRLSVTDNLGAKGFKDFSILVLKDKNEQGEAPIVIFPNPVVNMLHLSIQMPAGETKLQLQFFNTQGMLVGTDQISGEGRVRKDINVSGLTAGIYLLKITGSQGYTYTHRFAKVTSAGN</sequence>
<feature type="domain" description="PKD/Chitinase" evidence="3">
    <location>
        <begin position="687"/>
        <end position="771"/>
    </location>
</feature>
<dbReference type="GO" id="GO:0016020">
    <property type="term" value="C:membrane"/>
    <property type="evidence" value="ECO:0007669"/>
    <property type="project" value="TreeGrafter"/>
</dbReference>
<evidence type="ECO:0000259" key="3">
    <source>
        <dbReference type="SMART" id="SM00089"/>
    </source>
</evidence>
<feature type="chain" id="PRO_5018107126" evidence="2">
    <location>
        <begin position="35"/>
        <end position="1147"/>
    </location>
</feature>
<evidence type="ECO:0000313" key="4">
    <source>
        <dbReference type="EMBL" id="RPE08354.1"/>
    </source>
</evidence>
<dbReference type="InterPro" id="IPR035986">
    <property type="entry name" value="PKD_dom_sf"/>
</dbReference>
<dbReference type="SUPFAM" id="SSF51126">
    <property type="entry name" value="Pectin lyase-like"/>
    <property type="match status" value="1"/>
</dbReference>
<dbReference type="Gene3D" id="2.160.20.10">
    <property type="entry name" value="Single-stranded right-handed beta-helix, Pectin lyase-like"/>
    <property type="match status" value="1"/>
</dbReference>
<dbReference type="Proteomes" id="UP000278351">
    <property type="component" value="Unassembled WGS sequence"/>
</dbReference>
<dbReference type="CDD" id="cd00146">
    <property type="entry name" value="PKD"/>
    <property type="match status" value="4"/>
</dbReference>
<dbReference type="PANTHER" id="PTHR46182">
    <property type="entry name" value="FI19480P1"/>
    <property type="match status" value="1"/>
</dbReference>
<dbReference type="SMART" id="SM00710">
    <property type="entry name" value="PbH1"/>
    <property type="match status" value="6"/>
</dbReference>
<comment type="caution">
    <text evidence="4">The sequence shown here is derived from an EMBL/GenBank/DDBJ whole genome shotgun (WGS) entry which is preliminary data.</text>
</comment>
<feature type="domain" description="PKD/Chitinase" evidence="3">
    <location>
        <begin position="494"/>
        <end position="583"/>
    </location>
</feature>
<dbReference type="InterPro" id="IPR022409">
    <property type="entry name" value="PKD/Chitinase_dom"/>
</dbReference>
<feature type="region of interest" description="Disordered" evidence="1">
    <location>
        <begin position="874"/>
        <end position="895"/>
    </location>
</feature>
<gene>
    <name evidence="4" type="ORF">EGT74_14985</name>
</gene>